<dbReference type="SUPFAM" id="SSF48576">
    <property type="entry name" value="Terpenoid synthases"/>
    <property type="match status" value="1"/>
</dbReference>
<evidence type="ECO:0000256" key="3">
    <source>
        <dbReference type="ARBA" id="ARBA00022679"/>
    </source>
</evidence>
<dbReference type="PANTHER" id="PTHR12001">
    <property type="entry name" value="GERANYLGERANYL PYROPHOSPHATE SYNTHASE"/>
    <property type="match status" value="1"/>
</dbReference>
<dbReference type="EMBL" id="CP045929">
    <property type="protein sequence ID" value="QGK72126.1"/>
    <property type="molecule type" value="Genomic_DNA"/>
</dbReference>
<proteinExistence type="inferred from homology"/>
<evidence type="ECO:0000256" key="5">
    <source>
        <dbReference type="ARBA" id="ARBA00022842"/>
    </source>
</evidence>
<keyword evidence="3 6" id="KW-0808">Transferase</keyword>
<name>A0A5Q3QFI0_9PSEU</name>
<dbReference type="SFLD" id="SFLDG01017">
    <property type="entry name" value="Polyprenyl_Transferase_Like"/>
    <property type="match status" value="1"/>
</dbReference>
<dbReference type="GO" id="GO:0046872">
    <property type="term" value="F:metal ion binding"/>
    <property type="evidence" value="ECO:0007669"/>
    <property type="project" value="UniProtKB-KW"/>
</dbReference>
<dbReference type="Proteomes" id="UP000371041">
    <property type="component" value="Chromosome"/>
</dbReference>
<reference evidence="8" key="1">
    <citation type="submission" date="2019-11" db="EMBL/GenBank/DDBJ databases">
        <title>The complete genome sequence of Saccharopolyspora sp. E2A.</title>
        <authorList>
            <person name="Zhang G."/>
        </authorList>
    </citation>
    <scope>NUCLEOTIDE SEQUENCE [LARGE SCALE GENOMIC DNA]</scope>
    <source>
        <strain evidence="8">E2A</strain>
    </source>
</reference>
<keyword evidence="8" id="KW-1185">Reference proteome</keyword>
<dbReference type="Gene3D" id="1.10.600.10">
    <property type="entry name" value="Farnesyl Diphosphate Synthase"/>
    <property type="match status" value="1"/>
</dbReference>
<dbReference type="PANTHER" id="PTHR12001:SF85">
    <property type="entry name" value="SHORT CHAIN ISOPRENYL DIPHOSPHATE SYNTHASE"/>
    <property type="match status" value="1"/>
</dbReference>
<dbReference type="InterPro" id="IPR033749">
    <property type="entry name" value="Polyprenyl_synt_CS"/>
</dbReference>
<protein>
    <submittedName>
        <fullName evidence="7">Polyprenyl synthetase family protein</fullName>
    </submittedName>
</protein>
<accession>A0A5Q3QFI0</accession>
<evidence type="ECO:0000256" key="6">
    <source>
        <dbReference type="RuleBase" id="RU004466"/>
    </source>
</evidence>
<dbReference type="AlphaFoldDB" id="A0A5Q3QFI0"/>
<dbReference type="InterPro" id="IPR008949">
    <property type="entry name" value="Isoprenoid_synthase_dom_sf"/>
</dbReference>
<evidence type="ECO:0000313" key="7">
    <source>
        <dbReference type="EMBL" id="QGK72126.1"/>
    </source>
</evidence>
<comment type="similarity">
    <text evidence="2 6">Belongs to the FPP/GGPP synthase family.</text>
</comment>
<organism evidence="7 8">
    <name type="scientific">Allosaccharopolyspora coralli</name>
    <dbReference type="NCBI Taxonomy" id="2665642"/>
    <lineage>
        <taxon>Bacteria</taxon>
        <taxon>Bacillati</taxon>
        <taxon>Actinomycetota</taxon>
        <taxon>Actinomycetes</taxon>
        <taxon>Pseudonocardiales</taxon>
        <taxon>Pseudonocardiaceae</taxon>
        <taxon>Allosaccharopolyspora</taxon>
    </lineage>
</organism>
<sequence>MASTDTDLPEHVHRALEGYLEQRLADCRELDVAVAEAAEALARFILDGGKRLRPTFAWWGWRAGGGAHSGPAAEAMVRAASALELIQACALVHDDLIDASATRRGKPTIHVRFGRTHRERNWRGDADQFGAAAAILLGDLALTWADDLLHTAGVASDALQRALPAWRAMRTEVLAGQYLDVLGQARGDESTAAALRIDELKSASYTVRRPLELGAAIADADDSVTTALREFGSEIGVAFQLRDDLLGVFGDPDVTGKPAGDDLREGKRTLLMAEAFETARSRGDDDALDLLRSCLGDPELDPARVETVRGVLHDLGAVRAVEERIEQLTGRAGRALDSVAIPEPAAGTLADLAIAVTDRTR</sequence>
<dbReference type="GO" id="GO:0008299">
    <property type="term" value="P:isoprenoid biosynthetic process"/>
    <property type="evidence" value="ECO:0007669"/>
    <property type="project" value="InterPro"/>
</dbReference>
<evidence type="ECO:0000256" key="4">
    <source>
        <dbReference type="ARBA" id="ARBA00022723"/>
    </source>
</evidence>
<dbReference type="Pfam" id="PF00348">
    <property type="entry name" value="polyprenyl_synt"/>
    <property type="match status" value="1"/>
</dbReference>
<dbReference type="GO" id="GO:0004659">
    <property type="term" value="F:prenyltransferase activity"/>
    <property type="evidence" value="ECO:0007669"/>
    <property type="project" value="InterPro"/>
</dbReference>
<dbReference type="SFLD" id="SFLDS00005">
    <property type="entry name" value="Isoprenoid_Synthase_Type_I"/>
    <property type="match status" value="1"/>
</dbReference>
<comment type="cofactor">
    <cofactor evidence="1">
        <name>Mg(2+)</name>
        <dbReference type="ChEBI" id="CHEBI:18420"/>
    </cofactor>
</comment>
<dbReference type="InterPro" id="IPR000092">
    <property type="entry name" value="Polyprenyl_synt"/>
</dbReference>
<dbReference type="PROSITE" id="PS00723">
    <property type="entry name" value="POLYPRENYL_SYNTHASE_1"/>
    <property type="match status" value="1"/>
</dbReference>
<dbReference type="PROSITE" id="PS00444">
    <property type="entry name" value="POLYPRENYL_SYNTHASE_2"/>
    <property type="match status" value="1"/>
</dbReference>
<dbReference type="KEGG" id="sace:GIY23_07790"/>
<evidence type="ECO:0000313" key="8">
    <source>
        <dbReference type="Proteomes" id="UP000371041"/>
    </source>
</evidence>
<keyword evidence="5" id="KW-0460">Magnesium</keyword>
<keyword evidence="4" id="KW-0479">Metal-binding</keyword>
<dbReference type="CDD" id="cd00685">
    <property type="entry name" value="Trans_IPPS_HT"/>
    <property type="match status" value="1"/>
</dbReference>
<evidence type="ECO:0000256" key="1">
    <source>
        <dbReference type="ARBA" id="ARBA00001946"/>
    </source>
</evidence>
<evidence type="ECO:0000256" key="2">
    <source>
        <dbReference type="ARBA" id="ARBA00006706"/>
    </source>
</evidence>
<gene>
    <name evidence="7" type="ORF">GIY23_07790</name>
</gene>